<dbReference type="Proteomes" id="UP000380386">
    <property type="component" value="Unassembled WGS sequence"/>
</dbReference>
<evidence type="ECO:0000313" key="2">
    <source>
        <dbReference type="Proteomes" id="UP000380386"/>
    </source>
</evidence>
<protein>
    <submittedName>
        <fullName evidence="1">Uncharacterized protein</fullName>
    </submittedName>
</protein>
<gene>
    <name evidence="1" type="ORF">FHL02_03865</name>
</gene>
<name>A0A5P0ZGH0_9LACO</name>
<sequence length="130" mass="15737">MTKKYKLKLKYTPDELKELKVINNGLVSTITILAKYISKNFHFHALHSKYLRISASEEFDFMADIYNAVMDQVEWPEKLYRVHDKVTDQFIRIEHHQTWWSFNPPNYLKTKQQWLEINPAYEPMLEEVEE</sequence>
<reference evidence="1 2" key="1">
    <citation type="journal article" date="2019" name="Syst. Appl. Microbiol.">
        <title>Polyphasic characterization of two novel Lactobacillus spp. isolated from blown salami packages: Description of Lactobacillus halodurans sp. nov. and Lactobacillus salsicarnum sp. nov.</title>
        <authorList>
            <person name="Schuster J.A."/>
            <person name="Klingl A."/>
            <person name="Vogel R.F."/>
            <person name="Ehrmann M.A."/>
        </authorList>
    </citation>
    <scope>NUCLEOTIDE SEQUENCE [LARGE SCALE GENOMIC DNA]</scope>
    <source>
        <strain evidence="1 2">TMW 1.2118</strain>
    </source>
</reference>
<dbReference type="OrthoDB" id="2300438at2"/>
<accession>A0A5P0ZGH0</accession>
<dbReference type="AlphaFoldDB" id="A0A5P0ZGH0"/>
<dbReference type="RefSeq" id="WP_153382531.1">
    <property type="nucleotide sequence ID" value="NZ_VDFM01000003.1"/>
</dbReference>
<comment type="caution">
    <text evidence="1">The sequence shown here is derived from an EMBL/GenBank/DDBJ whole genome shotgun (WGS) entry which is preliminary data.</text>
</comment>
<dbReference type="EMBL" id="VDFM01000003">
    <property type="protein sequence ID" value="MQS52153.1"/>
    <property type="molecule type" value="Genomic_DNA"/>
</dbReference>
<proteinExistence type="predicted"/>
<organism evidence="1 2">
    <name type="scientific">Companilactobacillus mishanensis</name>
    <dbReference type="NCBI Taxonomy" id="2486008"/>
    <lineage>
        <taxon>Bacteria</taxon>
        <taxon>Bacillati</taxon>
        <taxon>Bacillota</taxon>
        <taxon>Bacilli</taxon>
        <taxon>Lactobacillales</taxon>
        <taxon>Lactobacillaceae</taxon>
        <taxon>Companilactobacillus</taxon>
    </lineage>
</organism>
<evidence type="ECO:0000313" key="1">
    <source>
        <dbReference type="EMBL" id="MQS52153.1"/>
    </source>
</evidence>